<feature type="compositionally biased region" description="Low complexity" evidence="2">
    <location>
        <begin position="17"/>
        <end position="32"/>
    </location>
</feature>
<protein>
    <recommendedName>
        <fullName evidence="3">BLOC-1-related complex subunit 6 C-terminal helix domain-containing protein</fullName>
    </recommendedName>
</protein>
<name>A0A6A5C359_NAEFO</name>
<dbReference type="Pfam" id="PF10157">
    <property type="entry name" value="BORCS6"/>
    <property type="match status" value="1"/>
</dbReference>
<dbReference type="VEuPathDB" id="AmoebaDB:NfTy_006370"/>
<feature type="domain" description="BLOC-1-related complex subunit 6 C-terminal helix" evidence="3">
    <location>
        <begin position="41"/>
        <end position="137"/>
    </location>
</feature>
<accession>A0A6A5C359</accession>
<dbReference type="GO" id="GO:0032418">
    <property type="term" value="P:lysosome localization"/>
    <property type="evidence" value="ECO:0007669"/>
    <property type="project" value="TreeGrafter"/>
</dbReference>
<comment type="caution">
    <text evidence="4">The sequence shown here is derived from an EMBL/GenBank/DDBJ whole genome shotgun (WGS) entry which is preliminary data.</text>
</comment>
<dbReference type="InterPro" id="IPR019314">
    <property type="entry name" value="BORCS6"/>
</dbReference>
<evidence type="ECO:0000313" key="5">
    <source>
        <dbReference type="Proteomes" id="UP000444721"/>
    </source>
</evidence>
<dbReference type="VEuPathDB" id="AmoebaDB:NF0016760"/>
<dbReference type="RefSeq" id="XP_044568510.1">
    <property type="nucleotide sequence ID" value="XM_044711487.1"/>
</dbReference>
<keyword evidence="1" id="KW-0175">Coiled coil</keyword>
<dbReference type="EMBL" id="VFQX01000004">
    <property type="protein sequence ID" value="KAF0983797.1"/>
    <property type="molecule type" value="Genomic_DNA"/>
</dbReference>
<dbReference type="GeneID" id="68114930"/>
<feature type="compositionally biased region" description="Basic and acidic residues" evidence="2">
    <location>
        <begin position="1"/>
        <end position="15"/>
    </location>
</feature>
<feature type="region of interest" description="Disordered" evidence="2">
    <location>
        <begin position="1"/>
        <end position="37"/>
    </location>
</feature>
<reference evidence="4 5" key="1">
    <citation type="journal article" date="2019" name="Sci. Rep.">
        <title>Nanopore sequencing improves the draft genome of the human pathogenic amoeba Naegleria fowleri.</title>
        <authorList>
            <person name="Liechti N."/>
            <person name="Schurch N."/>
            <person name="Bruggmann R."/>
            <person name="Wittwer M."/>
        </authorList>
    </citation>
    <scope>NUCLEOTIDE SEQUENCE [LARGE SCALE GENOMIC DNA]</scope>
    <source>
        <strain evidence="4 5">ATCC 30894</strain>
    </source>
</reference>
<dbReference type="InterPro" id="IPR046465">
    <property type="entry name" value="BORCS6_C"/>
</dbReference>
<dbReference type="Proteomes" id="UP000444721">
    <property type="component" value="Unassembled WGS sequence"/>
</dbReference>
<proteinExistence type="predicted"/>
<dbReference type="OrthoDB" id="21270at2759"/>
<organism evidence="4 5">
    <name type="scientific">Naegleria fowleri</name>
    <name type="common">Brain eating amoeba</name>
    <dbReference type="NCBI Taxonomy" id="5763"/>
    <lineage>
        <taxon>Eukaryota</taxon>
        <taxon>Discoba</taxon>
        <taxon>Heterolobosea</taxon>
        <taxon>Tetramitia</taxon>
        <taxon>Eutetramitia</taxon>
        <taxon>Vahlkampfiidae</taxon>
        <taxon>Naegleria</taxon>
    </lineage>
</organism>
<dbReference type="PANTHER" id="PTHR13440:SF7">
    <property type="entry name" value="BLOC-1 RELATED COMPLEX SUBUNIT 6"/>
    <property type="match status" value="1"/>
</dbReference>
<evidence type="ECO:0000256" key="2">
    <source>
        <dbReference type="SAM" id="MobiDB-lite"/>
    </source>
</evidence>
<dbReference type="VEuPathDB" id="AmoebaDB:FDP41_007712"/>
<dbReference type="GO" id="GO:0099078">
    <property type="term" value="C:BORC complex"/>
    <property type="evidence" value="ECO:0007669"/>
    <property type="project" value="TreeGrafter"/>
</dbReference>
<evidence type="ECO:0000256" key="1">
    <source>
        <dbReference type="SAM" id="Coils"/>
    </source>
</evidence>
<gene>
    <name evidence="4" type="ORF">FDP41_007712</name>
</gene>
<keyword evidence="5" id="KW-1185">Reference proteome</keyword>
<sequence>MQNHNEESITAHDSVESSEPSSQSSSEQQSQPLNNIRNGLLNPKTLQLLENRANLLSESFNHLIGSLQTSMYAKSAITLQHIELYRNTVDKFCTDVHESIDSMESFMNRLNDLNQELKQMRNLYHNIKELRKTVEIIQHNVNTHQQNPSLIFLSSPAGEQETSNRNDDEAPQEQN</sequence>
<evidence type="ECO:0000313" key="4">
    <source>
        <dbReference type="EMBL" id="KAF0983797.1"/>
    </source>
</evidence>
<evidence type="ECO:0000259" key="3">
    <source>
        <dbReference type="Pfam" id="PF10157"/>
    </source>
</evidence>
<feature type="coiled-coil region" evidence="1">
    <location>
        <begin position="100"/>
        <end position="147"/>
    </location>
</feature>
<feature type="region of interest" description="Disordered" evidence="2">
    <location>
        <begin position="156"/>
        <end position="175"/>
    </location>
</feature>
<dbReference type="AlphaFoldDB" id="A0A6A5C359"/>
<dbReference type="PANTHER" id="PTHR13440">
    <property type="entry name" value="BLOC-1 RELATED COMPLEX SUBUNIT 6"/>
    <property type="match status" value="1"/>
</dbReference>